<keyword evidence="5" id="KW-1185">Reference proteome</keyword>
<dbReference type="Pfam" id="PF00054">
    <property type="entry name" value="Laminin_G_1"/>
    <property type="match status" value="1"/>
</dbReference>
<gene>
    <name evidence="4" type="ORF">A6R68_23281</name>
</gene>
<proteinExistence type="predicted"/>
<dbReference type="InterPro" id="IPR013320">
    <property type="entry name" value="ConA-like_dom_sf"/>
</dbReference>
<accession>A0A1A6HWV1</accession>
<evidence type="ECO:0000313" key="5">
    <source>
        <dbReference type="Proteomes" id="UP000092124"/>
    </source>
</evidence>
<dbReference type="EMBL" id="LZPO01007999">
    <property type="protein sequence ID" value="OBS82724.1"/>
    <property type="molecule type" value="Genomic_DNA"/>
</dbReference>
<dbReference type="STRING" id="56216.A0A1A6HWV1"/>
<protein>
    <recommendedName>
        <fullName evidence="3">Laminin G domain-containing protein</fullName>
    </recommendedName>
</protein>
<name>A0A1A6HWV1_NEOLE</name>
<evidence type="ECO:0000313" key="4">
    <source>
        <dbReference type="EMBL" id="OBS82724.1"/>
    </source>
</evidence>
<dbReference type="SUPFAM" id="SSF49899">
    <property type="entry name" value="Concanavalin A-like lectins/glucanases"/>
    <property type="match status" value="1"/>
</dbReference>
<dbReference type="AlphaFoldDB" id="A0A1A6HWV1"/>
<evidence type="ECO:0000256" key="1">
    <source>
        <dbReference type="ARBA" id="ARBA00022737"/>
    </source>
</evidence>
<dbReference type="Proteomes" id="UP000092124">
    <property type="component" value="Unassembled WGS sequence"/>
</dbReference>
<sequence>MGRAGEGTKNSFMALYLSEGHVVFALGADRKRLRLRSKERYHDGKWHTVRAGLCENGLSVLK</sequence>
<dbReference type="CDD" id="cd00110">
    <property type="entry name" value="LamG"/>
    <property type="match status" value="1"/>
</dbReference>
<evidence type="ECO:0000259" key="3">
    <source>
        <dbReference type="PROSITE" id="PS50025"/>
    </source>
</evidence>
<comment type="caution">
    <text evidence="4">The sequence shown here is derived from an EMBL/GenBank/DDBJ whole genome shotgun (WGS) entry which is preliminary data.</text>
</comment>
<reference evidence="4 5" key="1">
    <citation type="submission" date="2016-06" db="EMBL/GenBank/DDBJ databases">
        <title>The Draft Genome Sequence and Annotation of the Desert Woodrat Neotoma lepida.</title>
        <authorList>
            <person name="Campbell M."/>
            <person name="Oakeson K.F."/>
            <person name="Yandell M."/>
            <person name="Halpert J.R."/>
            <person name="Dearing D."/>
        </authorList>
    </citation>
    <scope>NUCLEOTIDE SEQUENCE [LARGE SCALE GENOMIC DNA]</scope>
    <source>
        <strain evidence="4">417</strain>
        <tissue evidence="4">Liver</tissue>
    </source>
</reference>
<evidence type="ECO:0000256" key="2">
    <source>
        <dbReference type="PROSITE-ProRule" id="PRU00122"/>
    </source>
</evidence>
<keyword evidence="1" id="KW-0677">Repeat</keyword>
<feature type="domain" description="Laminin G" evidence="3">
    <location>
        <begin position="1"/>
        <end position="62"/>
    </location>
</feature>
<comment type="caution">
    <text evidence="2">Lacks conserved residue(s) required for the propagation of feature annotation.</text>
</comment>
<organism evidence="4 5">
    <name type="scientific">Neotoma lepida</name>
    <name type="common">Desert woodrat</name>
    <dbReference type="NCBI Taxonomy" id="56216"/>
    <lineage>
        <taxon>Eukaryota</taxon>
        <taxon>Metazoa</taxon>
        <taxon>Chordata</taxon>
        <taxon>Craniata</taxon>
        <taxon>Vertebrata</taxon>
        <taxon>Euteleostomi</taxon>
        <taxon>Mammalia</taxon>
        <taxon>Eutheria</taxon>
        <taxon>Euarchontoglires</taxon>
        <taxon>Glires</taxon>
        <taxon>Rodentia</taxon>
        <taxon>Myomorpha</taxon>
        <taxon>Muroidea</taxon>
        <taxon>Cricetidae</taxon>
        <taxon>Neotominae</taxon>
        <taxon>Neotoma</taxon>
    </lineage>
</organism>
<dbReference type="InterPro" id="IPR001791">
    <property type="entry name" value="Laminin_G"/>
</dbReference>
<dbReference type="Gene3D" id="2.60.120.200">
    <property type="match status" value="1"/>
</dbReference>
<dbReference type="PROSITE" id="PS50025">
    <property type="entry name" value="LAM_G_DOMAIN"/>
    <property type="match status" value="1"/>
</dbReference>